<dbReference type="AlphaFoldDB" id="D7G859"/>
<dbReference type="InterPro" id="IPR013216">
    <property type="entry name" value="Methyltransf_11"/>
</dbReference>
<feature type="region of interest" description="Disordered" evidence="4">
    <location>
        <begin position="311"/>
        <end position="379"/>
    </location>
</feature>
<dbReference type="Pfam" id="PF08241">
    <property type="entry name" value="Methyltransf_11"/>
    <property type="match status" value="1"/>
</dbReference>
<feature type="compositionally biased region" description="Basic and acidic residues" evidence="4">
    <location>
        <begin position="1050"/>
        <end position="1067"/>
    </location>
</feature>
<dbReference type="InterPro" id="IPR008978">
    <property type="entry name" value="HSP20-like_chaperone"/>
</dbReference>
<dbReference type="GO" id="GO:0032259">
    <property type="term" value="P:methylation"/>
    <property type="evidence" value="ECO:0007669"/>
    <property type="project" value="UniProtKB-KW"/>
</dbReference>
<feature type="compositionally biased region" description="Basic and acidic residues" evidence="4">
    <location>
        <begin position="362"/>
        <end position="371"/>
    </location>
</feature>
<dbReference type="InterPro" id="IPR019193">
    <property type="entry name" value="UBQ-conj_enz_E2-bd_prot"/>
</dbReference>
<feature type="region of interest" description="Disordered" evidence="4">
    <location>
        <begin position="1024"/>
        <end position="1077"/>
    </location>
</feature>
<evidence type="ECO:0000256" key="1">
    <source>
        <dbReference type="ARBA" id="ARBA00008361"/>
    </source>
</evidence>
<dbReference type="PANTHER" id="PTHR12176:SF79">
    <property type="entry name" value="METHYLTRANSFERASE TYPE 11 DOMAIN-CONTAINING PROTEIN"/>
    <property type="match status" value="1"/>
</dbReference>
<gene>
    <name evidence="6" type="ORF">Esi_0087_0039</name>
</gene>
<name>D7G859_ECTSI</name>
<feature type="region of interest" description="Disordered" evidence="4">
    <location>
        <begin position="906"/>
        <end position="968"/>
    </location>
</feature>
<dbReference type="InterPro" id="IPR051419">
    <property type="entry name" value="Lys/N-term_MeTrsfase_sf"/>
</dbReference>
<comment type="similarity">
    <text evidence="1">Belongs to the methyltransferase superfamily.</text>
</comment>
<dbReference type="GO" id="GO:0008757">
    <property type="term" value="F:S-adenosylmethionine-dependent methyltransferase activity"/>
    <property type="evidence" value="ECO:0007669"/>
    <property type="project" value="InterPro"/>
</dbReference>
<evidence type="ECO:0000313" key="7">
    <source>
        <dbReference type="Proteomes" id="UP000002630"/>
    </source>
</evidence>
<keyword evidence="2" id="KW-0489">Methyltransferase</keyword>
<feature type="compositionally biased region" description="Low complexity" evidence="4">
    <location>
        <begin position="329"/>
        <end position="338"/>
    </location>
</feature>
<dbReference type="Gene3D" id="2.60.40.790">
    <property type="match status" value="1"/>
</dbReference>
<dbReference type="EMBL" id="FN649751">
    <property type="protein sequence ID" value="CBJ27922.1"/>
    <property type="molecule type" value="Genomic_DNA"/>
</dbReference>
<sequence>MDTKKHKQVCFKLVLWLRKPSIRGSMSTQEMMLCAKHLKYMSARVSKSTEERAESKASIQSVLGGVKAAQAEKDAARQLQAQATEARAAAKAAVATAAQSLNPKRYGDADYWEERHAKSRASGETFEWYTGYPDEALQKAFPQSVRGKKTLVIGCGTSVLSEKMCDDGFRDVLSIDTSKNAVEQMTARAKPFNNANTKCRYQVMDACELSQCDGETFGGVVDKGTIDAVLSGGLERARRICQEAMRVLEPGGKFFVISNTPGEKLLAPLLAMCGPGSTADQPLAVPVQGWKGGSDGKDDRVYAYTVLKRGGSGAASPRQAKNHGGNGAAAGAVEEGPAGATGRGGGRRAPSSASDTGVVPSPEERRQEKPSSEGLGELDQLLSREVGGLGTIDDILAKEVKSLAQLEDLLSRDQCLGKIRDLLSKKRPPAPKKLESGDERFSTLLERKAATRPPEAMPLPEATRPPKLALPWGSRESFSEDSASATYELKLDKDVSPSTLPVSMDATRVKACYRPPPGGGDPEVLLDREFHGHVTGESTWCIEDKRVLVLSLCKRTQDFWKRPFKKDESEPQAAATRSLADDTSKTREPPAVGDAPGLKKSPAAAGLGPSKPVPTPPTVPRKHVRSPKVDLVASYHNFKAPERFLLEDHIGIKKLQLYLSKPPGFEVTKFQVSRVGAELCEVRFVCRDAAGRDLPDAQFLQRADVGREDFEGDRASCSAEATDSMCVVGVPYSGTASGRGGVEEEAESDGLDDEGLQRVSCLRCRFCKHPITPAGRVLAVRAMPSGRWDECIEDMICYDGPQAVPMLARDVNFARPGRCLMAQAEVLLHPRDVITGALTVADARGGAVSMMPEEDDLEWRGVDCARCDLPLGRPATSPIGHDNSSQESVGLLLLKHCLLGDDDGDGGGGGIGGGEGEHRGASDAKGGGGEQEAARGNGSGTGSATEGGLARGPPEATAGSPEKKSPRVFENRTAIKWLQREMAHYNERDGCARFIVSAKGRSPATPGGSLSLLLVKMNSLVSVDGSSKPGRAHRVAFREESLEEAERADEEERRGAASEASPPRDEAAEGGGSDKTAAKVPARLLEVSYGEYATVRQRLLDTAWAGAPWRKLDSRGYSYSYLF</sequence>
<keyword evidence="3" id="KW-0808">Transferase</keyword>
<dbReference type="SUPFAM" id="SSF49764">
    <property type="entry name" value="HSP20-like chaperones"/>
    <property type="match status" value="1"/>
</dbReference>
<organism evidence="6 7">
    <name type="scientific">Ectocarpus siliculosus</name>
    <name type="common">Brown alga</name>
    <name type="synonym">Conferva siliculosa</name>
    <dbReference type="NCBI Taxonomy" id="2880"/>
    <lineage>
        <taxon>Eukaryota</taxon>
        <taxon>Sar</taxon>
        <taxon>Stramenopiles</taxon>
        <taxon>Ochrophyta</taxon>
        <taxon>PX clade</taxon>
        <taxon>Phaeophyceae</taxon>
        <taxon>Ectocarpales</taxon>
        <taxon>Ectocarpaceae</taxon>
        <taxon>Ectocarpus</taxon>
    </lineage>
</organism>
<dbReference type="InParanoid" id="D7G859"/>
<feature type="compositionally biased region" description="Basic and acidic residues" evidence="4">
    <location>
        <begin position="579"/>
        <end position="588"/>
    </location>
</feature>
<dbReference type="eggNOG" id="KOG2352">
    <property type="taxonomic scope" value="Eukaryota"/>
</dbReference>
<protein>
    <recommendedName>
        <fullName evidence="5">Methyltransferase type 11 domain-containing protein</fullName>
    </recommendedName>
</protein>
<dbReference type="CDD" id="cd02440">
    <property type="entry name" value="AdoMet_MTases"/>
    <property type="match status" value="1"/>
</dbReference>
<evidence type="ECO:0000259" key="5">
    <source>
        <dbReference type="Pfam" id="PF08241"/>
    </source>
</evidence>
<dbReference type="SUPFAM" id="SSF53335">
    <property type="entry name" value="S-adenosyl-L-methionine-dependent methyltransferases"/>
    <property type="match status" value="1"/>
</dbReference>
<evidence type="ECO:0000313" key="6">
    <source>
        <dbReference type="EMBL" id="CBJ27922.1"/>
    </source>
</evidence>
<dbReference type="Pfam" id="PF09814">
    <property type="entry name" value="HECT_2"/>
    <property type="match status" value="1"/>
</dbReference>
<proteinExistence type="inferred from homology"/>
<accession>D7G859</accession>
<dbReference type="InterPro" id="IPR029063">
    <property type="entry name" value="SAM-dependent_MTases_sf"/>
</dbReference>
<feature type="domain" description="Methyltransferase type 11" evidence="5">
    <location>
        <begin position="152"/>
        <end position="256"/>
    </location>
</feature>
<dbReference type="OrthoDB" id="197270at2759"/>
<feature type="region of interest" description="Disordered" evidence="4">
    <location>
        <begin position="448"/>
        <end position="474"/>
    </location>
</feature>
<evidence type="ECO:0000256" key="4">
    <source>
        <dbReference type="SAM" id="MobiDB-lite"/>
    </source>
</evidence>
<dbReference type="EMBL" id="FN649107">
    <property type="protein sequence ID" value="CBJ27922.1"/>
    <property type="molecule type" value="Genomic_DNA"/>
</dbReference>
<dbReference type="PANTHER" id="PTHR12176">
    <property type="entry name" value="SAM-DEPENDENT METHYLTRANSFERASE SUPERFAMILY PROTEIN"/>
    <property type="match status" value="1"/>
</dbReference>
<dbReference type="Gene3D" id="3.40.50.150">
    <property type="entry name" value="Vaccinia Virus protein VP39"/>
    <property type="match status" value="1"/>
</dbReference>
<reference evidence="6 7" key="1">
    <citation type="journal article" date="2010" name="Nature">
        <title>The Ectocarpus genome and the independent evolution of multicellularity in brown algae.</title>
        <authorList>
            <person name="Cock J.M."/>
            <person name="Sterck L."/>
            <person name="Rouze P."/>
            <person name="Scornet D."/>
            <person name="Allen A.E."/>
            <person name="Amoutzias G."/>
            <person name="Anthouard V."/>
            <person name="Artiguenave F."/>
            <person name="Aury J.M."/>
            <person name="Badger J.H."/>
            <person name="Beszteri B."/>
            <person name="Billiau K."/>
            <person name="Bonnet E."/>
            <person name="Bothwell J.H."/>
            <person name="Bowler C."/>
            <person name="Boyen C."/>
            <person name="Brownlee C."/>
            <person name="Carrano C.J."/>
            <person name="Charrier B."/>
            <person name="Cho G.Y."/>
            <person name="Coelho S.M."/>
            <person name="Collen J."/>
            <person name="Corre E."/>
            <person name="Da Silva C."/>
            <person name="Delage L."/>
            <person name="Delaroque N."/>
            <person name="Dittami S.M."/>
            <person name="Doulbeau S."/>
            <person name="Elias M."/>
            <person name="Farnham G."/>
            <person name="Gachon C.M."/>
            <person name="Gschloessl B."/>
            <person name="Heesch S."/>
            <person name="Jabbari K."/>
            <person name="Jubin C."/>
            <person name="Kawai H."/>
            <person name="Kimura K."/>
            <person name="Kloareg B."/>
            <person name="Kupper F.C."/>
            <person name="Lang D."/>
            <person name="Le Bail A."/>
            <person name="Leblanc C."/>
            <person name="Lerouge P."/>
            <person name="Lohr M."/>
            <person name="Lopez P.J."/>
            <person name="Martens C."/>
            <person name="Maumus F."/>
            <person name="Michel G."/>
            <person name="Miranda-Saavedra D."/>
            <person name="Morales J."/>
            <person name="Moreau H."/>
            <person name="Motomura T."/>
            <person name="Nagasato C."/>
            <person name="Napoli C.A."/>
            <person name="Nelson D.R."/>
            <person name="Nyvall-Collen P."/>
            <person name="Peters A.F."/>
            <person name="Pommier C."/>
            <person name="Potin P."/>
            <person name="Poulain J."/>
            <person name="Quesneville H."/>
            <person name="Read B."/>
            <person name="Rensing S.A."/>
            <person name="Ritter A."/>
            <person name="Rousvoal S."/>
            <person name="Samanta M."/>
            <person name="Samson G."/>
            <person name="Schroeder D.C."/>
            <person name="Segurens B."/>
            <person name="Strittmatter M."/>
            <person name="Tonon T."/>
            <person name="Tregear J.W."/>
            <person name="Valentin K."/>
            <person name="von Dassow P."/>
            <person name="Yamagishi T."/>
            <person name="Van de Peer Y."/>
            <person name="Wincker P."/>
        </authorList>
    </citation>
    <scope>NUCLEOTIDE SEQUENCE [LARGE SCALE GENOMIC DNA]</scope>
    <source>
        <strain evidence="7">Ec32 / CCAP1310/4</strain>
    </source>
</reference>
<evidence type="ECO:0000256" key="3">
    <source>
        <dbReference type="ARBA" id="ARBA00022679"/>
    </source>
</evidence>
<feature type="region of interest" description="Disordered" evidence="4">
    <location>
        <begin position="564"/>
        <end position="626"/>
    </location>
</feature>
<evidence type="ECO:0000256" key="2">
    <source>
        <dbReference type="ARBA" id="ARBA00022603"/>
    </source>
</evidence>
<keyword evidence="7" id="KW-1185">Reference proteome</keyword>
<dbReference type="Proteomes" id="UP000002630">
    <property type="component" value="Linkage Group LG26"/>
</dbReference>